<proteinExistence type="predicted"/>
<sequence>MESNVVISSIWEDESLFEVKVSGSNGKFTGEATCYTNRENILELAEILEVFPQKLSDSFNFSTGKNDGISYFSISGFRTDGSGHILLAIEIAHIVSFTNARTQNYKASFDLRAEPEGVNQFGRQLRKVACEPLGKTEAVLNNAT</sequence>
<reference evidence="1" key="1">
    <citation type="submission" date="2023-07" db="EMBL/GenBank/DDBJ databases">
        <title>Genome content predicts the carbon catabolic preferences of heterotrophic bacteria.</title>
        <authorList>
            <person name="Gralka M."/>
        </authorList>
    </citation>
    <scope>NUCLEOTIDE SEQUENCE</scope>
    <source>
        <strain evidence="1">4G09</strain>
    </source>
</reference>
<dbReference type="RefSeq" id="WP_305399614.1">
    <property type="nucleotide sequence ID" value="NZ_JAUYVT010000005.1"/>
</dbReference>
<dbReference type="Proteomes" id="UP001177212">
    <property type="component" value="Unassembled WGS sequence"/>
</dbReference>
<organism evidence="1 2">
    <name type="scientific">Pseudoalteromonas marina</name>
    <dbReference type="NCBI Taxonomy" id="267375"/>
    <lineage>
        <taxon>Bacteria</taxon>
        <taxon>Pseudomonadati</taxon>
        <taxon>Pseudomonadota</taxon>
        <taxon>Gammaproteobacteria</taxon>
        <taxon>Alteromonadales</taxon>
        <taxon>Pseudoalteromonadaceae</taxon>
        <taxon>Pseudoalteromonas</taxon>
    </lineage>
</organism>
<evidence type="ECO:0000313" key="1">
    <source>
        <dbReference type="EMBL" id="MDP2564513.1"/>
    </source>
</evidence>
<evidence type="ECO:0000313" key="2">
    <source>
        <dbReference type="Proteomes" id="UP001177212"/>
    </source>
</evidence>
<keyword evidence="2" id="KW-1185">Reference proteome</keyword>
<dbReference type="EMBL" id="JAUYVT010000005">
    <property type="protein sequence ID" value="MDP2564513.1"/>
    <property type="molecule type" value="Genomic_DNA"/>
</dbReference>
<comment type="caution">
    <text evidence="1">The sequence shown here is derived from an EMBL/GenBank/DDBJ whole genome shotgun (WGS) entry which is preliminary data.</text>
</comment>
<gene>
    <name evidence="1" type="ORF">Q8W34_07695</name>
</gene>
<accession>A0ABT9FCP7</accession>
<protein>
    <submittedName>
        <fullName evidence="1">Uncharacterized protein</fullName>
    </submittedName>
</protein>
<name>A0ABT9FCP7_9GAMM</name>